<organism evidence="1 2">
    <name type="scientific">Paraburkholderia phenazinium</name>
    <dbReference type="NCBI Taxonomy" id="60549"/>
    <lineage>
        <taxon>Bacteria</taxon>
        <taxon>Pseudomonadati</taxon>
        <taxon>Pseudomonadota</taxon>
        <taxon>Betaproteobacteria</taxon>
        <taxon>Burkholderiales</taxon>
        <taxon>Burkholderiaceae</taxon>
        <taxon>Paraburkholderia</taxon>
    </lineage>
</organism>
<dbReference type="Proteomes" id="UP000199706">
    <property type="component" value="Unassembled WGS sequence"/>
</dbReference>
<dbReference type="RefSeq" id="WP_090684719.1">
    <property type="nucleotide sequence ID" value="NZ_CADERL010000006.1"/>
</dbReference>
<sequence length="197" mass="21315">MAAAILRQHRHREAVHGFAATTCSLLSGAKRQDPTADGHATSRHCGIATPTPASVVQGNGHSVQQTYFLCSDDRALPLYGSMKDAPEGLYLGLLHGRNHLDSHLDKLGYPGPAIGPLRHVRTAYAAHLYLRFADWATAKLFFPGACAPQGQDPVIGLQDEIVIDIVESTIPYDGRFFGDWTVFYHAACVGEPHGRCG</sequence>
<dbReference type="EMBL" id="FNCJ01000004">
    <property type="protein sequence ID" value="SDG67089.1"/>
    <property type="molecule type" value="Genomic_DNA"/>
</dbReference>
<accession>A0A1G7W5N6</accession>
<evidence type="ECO:0000313" key="2">
    <source>
        <dbReference type="Proteomes" id="UP000199706"/>
    </source>
</evidence>
<gene>
    <name evidence="1" type="ORF">SAMN05216466_104405</name>
</gene>
<protein>
    <submittedName>
        <fullName evidence="1">Uncharacterized protein</fullName>
    </submittedName>
</protein>
<dbReference type="OrthoDB" id="5639126at2"/>
<proteinExistence type="predicted"/>
<name>A0A1G7W5N6_9BURK</name>
<reference evidence="1 2" key="1">
    <citation type="submission" date="2016-10" db="EMBL/GenBank/DDBJ databases">
        <authorList>
            <person name="de Groot N.N."/>
        </authorList>
    </citation>
    <scope>NUCLEOTIDE SEQUENCE [LARGE SCALE GENOMIC DNA]</scope>
    <source>
        <strain evidence="1 2">LMG 2247</strain>
    </source>
</reference>
<dbReference type="AlphaFoldDB" id="A0A1G7W5N6"/>
<evidence type="ECO:0000313" key="1">
    <source>
        <dbReference type="EMBL" id="SDG67089.1"/>
    </source>
</evidence>